<dbReference type="InterPro" id="IPR036388">
    <property type="entry name" value="WH-like_DNA-bd_sf"/>
</dbReference>
<dbReference type="GO" id="GO:0003677">
    <property type="term" value="F:DNA binding"/>
    <property type="evidence" value="ECO:0007669"/>
    <property type="project" value="UniProtKB-KW"/>
</dbReference>
<gene>
    <name evidence="5" type="ORF">GCM10025751_58300</name>
</gene>
<evidence type="ECO:0000256" key="1">
    <source>
        <dbReference type="ARBA" id="ARBA00023015"/>
    </source>
</evidence>
<feature type="domain" description="IclR-ED" evidence="4">
    <location>
        <begin position="76"/>
        <end position="259"/>
    </location>
</feature>
<dbReference type="Gene3D" id="3.30.450.40">
    <property type="match status" value="1"/>
</dbReference>
<dbReference type="SUPFAM" id="SSF46785">
    <property type="entry name" value="Winged helix' DNA-binding domain"/>
    <property type="match status" value="1"/>
</dbReference>
<evidence type="ECO:0000259" key="4">
    <source>
        <dbReference type="PROSITE" id="PS51078"/>
    </source>
</evidence>
<dbReference type="PANTHER" id="PTHR30136">
    <property type="entry name" value="HELIX-TURN-HELIX TRANSCRIPTIONAL REGULATOR, ICLR FAMILY"/>
    <property type="match status" value="1"/>
</dbReference>
<dbReference type="AlphaFoldDB" id="A0AAV3US92"/>
<dbReference type="GO" id="GO:0003700">
    <property type="term" value="F:DNA-binding transcription factor activity"/>
    <property type="evidence" value="ECO:0007669"/>
    <property type="project" value="TreeGrafter"/>
</dbReference>
<dbReference type="InterPro" id="IPR014757">
    <property type="entry name" value="Tscrpt_reg_IclR_C"/>
</dbReference>
<dbReference type="Gene3D" id="1.10.10.10">
    <property type="entry name" value="Winged helix-like DNA-binding domain superfamily/Winged helix DNA-binding domain"/>
    <property type="match status" value="1"/>
</dbReference>
<comment type="caution">
    <text evidence="5">The sequence shown here is derived from an EMBL/GenBank/DDBJ whole genome shotgun (WGS) entry which is preliminary data.</text>
</comment>
<dbReference type="InterPro" id="IPR050707">
    <property type="entry name" value="HTH_MetabolicPath_Reg"/>
</dbReference>
<evidence type="ECO:0000256" key="3">
    <source>
        <dbReference type="ARBA" id="ARBA00023163"/>
    </source>
</evidence>
<dbReference type="EMBL" id="BAABKX010000030">
    <property type="protein sequence ID" value="GAA5066422.1"/>
    <property type="molecule type" value="Genomic_DNA"/>
</dbReference>
<dbReference type="PROSITE" id="PS51078">
    <property type="entry name" value="ICLR_ED"/>
    <property type="match status" value="1"/>
</dbReference>
<evidence type="ECO:0000256" key="2">
    <source>
        <dbReference type="ARBA" id="ARBA00023125"/>
    </source>
</evidence>
<protein>
    <submittedName>
        <fullName evidence="5">IclR family transcriptional regulator</fullName>
    </submittedName>
</protein>
<dbReference type="SMART" id="SM00346">
    <property type="entry name" value="HTH_ICLR"/>
    <property type="match status" value="1"/>
</dbReference>
<accession>A0AAV3US92</accession>
<dbReference type="SUPFAM" id="SSF55781">
    <property type="entry name" value="GAF domain-like"/>
    <property type="match status" value="1"/>
</dbReference>
<dbReference type="Pfam" id="PF09339">
    <property type="entry name" value="HTH_IclR"/>
    <property type="match status" value="1"/>
</dbReference>
<keyword evidence="3" id="KW-0804">Transcription</keyword>
<keyword evidence="6" id="KW-1185">Reference proteome</keyword>
<dbReference type="InterPro" id="IPR005471">
    <property type="entry name" value="Tscrpt_reg_IclR_N"/>
</dbReference>
<dbReference type="InterPro" id="IPR029016">
    <property type="entry name" value="GAF-like_dom_sf"/>
</dbReference>
<reference evidence="5 6" key="1">
    <citation type="journal article" date="2019" name="Int. J. Syst. Evol. Microbiol.">
        <title>The Global Catalogue of Microorganisms (GCM) 10K type strain sequencing project: providing services to taxonomists for standard genome sequencing and annotation.</title>
        <authorList>
            <consortium name="The Broad Institute Genomics Platform"/>
            <consortium name="The Broad Institute Genome Sequencing Center for Infectious Disease"/>
            <person name="Wu L."/>
            <person name="Ma J."/>
        </authorList>
    </citation>
    <scope>NUCLEOTIDE SEQUENCE [LARGE SCALE GENOMIC DNA]</scope>
    <source>
        <strain evidence="5 6">JCM 17504</strain>
    </source>
</reference>
<organism evidence="5 6">
    <name type="scientific">Haladaptatus pallidirubidus</name>
    <dbReference type="NCBI Taxonomy" id="1008152"/>
    <lineage>
        <taxon>Archaea</taxon>
        <taxon>Methanobacteriati</taxon>
        <taxon>Methanobacteriota</taxon>
        <taxon>Stenosarchaea group</taxon>
        <taxon>Halobacteria</taxon>
        <taxon>Halobacteriales</taxon>
        <taxon>Haladaptataceae</taxon>
        <taxon>Haladaptatus</taxon>
    </lineage>
</organism>
<name>A0AAV3US92_9EURY</name>
<keyword evidence="1" id="KW-0805">Transcription regulation</keyword>
<keyword evidence="2" id="KW-0238">DNA-binding</keyword>
<dbReference type="Proteomes" id="UP001501729">
    <property type="component" value="Unassembled WGS sequence"/>
</dbReference>
<dbReference type="PANTHER" id="PTHR30136:SF35">
    <property type="entry name" value="HTH-TYPE TRANSCRIPTIONAL REGULATOR RV1719"/>
    <property type="match status" value="1"/>
</dbReference>
<evidence type="ECO:0000313" key="6">
    <source>
        <dbReference type="Proteomes" id="UP001501729"/>
    </source>
</evidence>
<dbReference type="Pfam" id="PF01614">
    <property type="entry name" value="IclR_C"/>
    <property type="match status" value="1"/>
</dbReference>
<evidence type="ECO:0000313" key="5">
    <source>
        <dbReference type="EMBL" id="GAA5066422.1"/>
    </source>
</evidence>
<dbReference type="GO" id="GO:0045892">
    <property type="term" value="P:negative regulation of DNA-templated transcription"/>
    <property type="evidence" value="ECO:0007669"/>
    <property type="project" value="TreeGrafter"/>
</dbReference>
<proteinExistence type="predicted"/>
<sequence>MNLGLSHMHTDHDLPIKSTALSFDILETVHDLDGATLPEIADYFSKPKSTVHDHLKTLVNIGYLVQDGRTYRVSIKFLNLGGRARIKSPLFQVAEREIQQLADDMGEHANLMVEENGLGIFLYKVKGSQSVNLDTYEGMEVYLHTTAMGKAILAEFSEERRDQIIDQYGLPAVTENTITDRDQLDEELRMIRDRGYAVDNEERVEGVRCVAAPIMSGSDVVGAVSISAPRSRMSGKKFEDDIPTEVLSTVNVIEVNIQHR</sequence>
<dbReference type="InterPro" id="IPR036390">
    <property type="entry name" value="WH_DNA-bd_sf"/>
</dbReference>